<gene>
    <name evidence="1" type="ORF">GCM10008098_04760</name>
</gene>
<reference evidence="2" key="1">
    <citation type="journal article" date="2019" name="Int. J. Syst. Evol. Microbiol.">
        <title>The Global Catalogue of Microorganisms (GCM) 10K type strain sequencing project: providing services to taxonomists for standard genome sequencing and annotation.</title>
        <authorList>
            <consortium name="The Broad Institute Genomics Platform"/>
            <consortium name="The Broad Institute Genome Sequencing Center for Infectious Disease"/>
            <person name="Wu L."/>
            <person name="Ma J."/>
        </authorList>
    </citation>
    <scope>NUCLEOTIDE SEQUENCE [LARGE SCALE GENOMIC DNA]</scope>
    <source>
        <strain evidence="2">KCTC 22232</strain>
    </source>
</reference>
<accession>A0ABQ2ZKJ6</accession>
<dbReference type="Proteomes" id="UP000621898">
    <property type="component" value="Unassembled WGS sequence"/>
</dbReference>
<dbReference type="EMBL" id="BMXT01000001">
    <property type="protein sequence ID" value="GGY16509.1"/>
    <property type="molecule type" value="Genomic_DNA"/>
</dbReference>
<evidence type="ECO:0000313" key="2">
    <source>
        <dbReference type="Proteomes" id="UP000621898"/>
    </source>
</evidence>
<comment type="caution">
    <text evidence="1">The sequence shown here is derived from an EMBL/GenBank/DDBJ whole genome shotgun (WGS) entry which is preliminary data.</text>
</comment>
<sequence length="243" mass="27720">MITLHFEIYLAPDHHEQPVPVPHPSYTNAKPYIKPVLDLFSELGTQDACLQLQELAIVHLEKSAQAMSAQMNDYLKLLYISNDIPRGTYSFAGMREQIYKSFIALTHSIFDKTIKECNGVFQKNNTSVTWVTTLKGGAALHPLEQLCYNCSPAQRQSLTQPPEFRLLEYYRRIRIASAHINGDTAQDAEEAFHKLTTTDHLHFQQYVHILGAPNAPNLLTFQDFKLYTRAIKYYSNLVNDVCA</sequence>
<protein>
    <submittedName>
        <fullName evidence="1">Uncharacterized protein</fullName>
    </submittedName>
</protein>
<dbReference type="RefSeq" id="WP_189439579.1">
    <property type="nucleotide sequence ID" value="NZ_BMXT01000001.1"/>
</dbReference>
<organism evidence="1 2">
    <name type="scientific">Rhodanobacter panaciterrae</name>
    <dbReference type="NCBI Taxonomy" id="490572"/>
    <lineage>
        <taxon>Bacteria</taxon>
        <taxon>Pseudomonadati</taxon>
        <taxon>Pseudomonadota</taxon>
        <taxon>Gammaproteobacteria</taxon>
        <taxon>Lysobacterales</taxon>
        <taxon>Rhodanobacteraceae</taxon>
        <taxon>Rhodanobacter</taxon>
    </lineage>
</organism>
<keyword evidence="2" id="KW-1185">Reference proteome</keyword>
<name>A0ABQ2ZKJ6_9GAMM</name>
<evidence type="ECO:0000313" key="1">
    <source>
        <dbReference type="EMBL" id="GGY16509.1"/>
    </source>
</evidence>
<proteinExistence type="predicted"/>